<feature type="region of interest" description="Disordered" evidence="3">
    <location>
        <begin position="810"/>
        <end position="829"/>
    </location>
</feature>
<feature type="compositionally biased region" description="Polar residues" evidence="3">
    <location>
        <begin position="1141"/>
        <end position="1152"/>
    </location>
</feature>
<gene>
    <name evidence="4" type="ORF">C8F04DRAFT_1061219</name>
</gene>
<evidence type="ECO:0000256" key="1">
    <source>
        <dbReference type="ARBA" id="ARBA00004123"/>
    </source>
</evidence>
<comment type="caution">
    <text evidence="4">The sequence shown here is derived from an EMBL/GenBank/DDBJ whole genome shotgun (WGS) entry which is preliminary data.</text>
</comment>
<evidence type="ECO:0000256" key="2">
    <source>
        <dbReference type="ARBA" id="ARBA00023242"/>
    </source>
</evidence>
<feature type="region of interest" description="Disordered" evidence="3">
    <location>
        <begin position="1141"/>
        <end position="1177"/>
    </location>
</feature>
<keyword evidence="2" id="KW-0539">Nucleus</keyword>
<keyword evidence="5" id="KW-1185">Reference proteome</keyword>
<dbReference type="PANTHER" id="PTHR13213:SF2">
    <property type="entry name" value="MYB-BINDING PROTEIN 1A"/>
    <property type="match status" value="1"/>
</dbReference>
<reference evidence="4" key="1">
    <citation type="submission" date="2023-03" db="EMBL/GenBank/DDBJ databases">
        <title>Massive genome expansion in bonnet fungi (Mycena s.s.) driven by repeated elements and novel gene families across ecological guilds.</title>
        <authorList>
            <consortium name="Lawrence Berkeley National Laboratory"/>
            <person name="Harder C.B."/>
            <person name="Miyauchi S."/>
            <person name="Viragh M."/>
            <person name="Kuo A."/>
            <person name="Thoen E."/>
            <person name="Andreopoulos B."/>
            <person name="Lu D."/>
            <person name="Skrede I."/>
            <person name="Drula E."/>
            <person name="Henrissat B."/>
            <person name="Morin E."/>
            <person name="Kohler A."/>
            <person name="Barry K."/>
            <person name="LaButti K."/>
            <person name="Morin E."/>
            <person name="Salamov A."/>
            <person name="Lipzen A."/>
            <person name="Mereny Z."/>
            <person name="Hegedus B."/>
            <person name="Baldrian P."/>
            <person name="Stursova M."/>
            <person name="Weitz H."/>
            <person name="Taylor A."/>
            <person name="Grigoriev I.V."/>
            <person name="Nagy L.G."/>
            <person name="Martin F."/>
            <person name="Kauserud H."/>
        </authorList>
    </citation>
    <scope>NUCLEOTIDE SEQUENCE</scope>
    <source>
        <strain evidence="4">CBHHK200</strain>
    </source>
</reference>
<dbReference type="PANTHER" id="PTHR13213">
    <property type="entry name" value="MYB-BINDING PROTEIN 1A FAMILY MEMBER"/>
    <property type="match status" value="1"/>
</dbReference>
<sequence>MSTTLPLFWNLSSASKKQRIDASVKLVGALEQFQAQFVPKDSLEGSGTDDEGDQDVEAHADPNDVLNAQDVSYSIRRLIRGLASPRESSRLGFAVALTELLSRLDTVTCSQILVLINDATKSQGSMTGQEERDVIFARLFGLTAIIQSGLIVRTKPLPFSASSETSASSVVSFQEAVSNLIALGEKKSWLRESAWWSLGLAIDALNGSDVSWKNGAFDATVECVFGENSVWSPEKVAITLKLQNIQPDRDWRKFLCPAFKSPDLLANANLLTLGRVLKETATEADADHGVPKSAAGSWKPQLHFVWGIILDQLLPGPNAHVFSKGSFQEFFRVVVDESLFSSTSSQERKYSGFQVFQKALPRVTEDNMPMLFTKNFMRSWINHLSHPDRYLHRVAKQVATDVQTFVQKQPQLGFALILQLTGVNGSQQFDKLTKSKTVESILASMDADGIRSYIGHLIAQVNPPTDTTDDEAEIQALNSRRSWIIDQLSALVRNGAVPKEDDWIMSILNWMALNGLFVVKKKSEKSPFLGLHKVLSPPFSDALRQQCCSRLLACLADLNGQTRALKLAEDRTIKCPGIASDGEFWVSKVIGSIEQLKEDTKRVALLAEADETDLALHTRVQETVQKLRVVSGAQQEAAKGAELLLLGTLLQHYAEEHPDGVDTASLEDCLDASTRMFFPSKKSKGKKAQKAVEETEEAPLEPVDIMVDAIIGFLEKSTAYMRTVGNQVFSLISSSVQASTIDLILTQLERRNPGELAHDDESGDEGSGDGDDSGSDSGSDSSEDMGDESSDGEVDLELRRKIEEALRVNGIHAATGDGDSDDGSEEELMDDEQMLAVDEQLAQVFRLREGEKKGRNVDAQREATHFKNRVLDLVDTFVKKEPTSRHNIHLLLPLVELSTGTSADERHLTDKAKGILRSRIAKSKDVPSSPDIEEVKTAMSELHTRARKMHSPELLATLSQCSLYVAKILIEADAQEAVINSYRESLEDFTTRKNSVLNNNFFLDAIRRFPSMMWTLRQDVISLSSKAVNGYRRSQSLQLVQALVTHLPAAENKKEIVDVMLALRQALVQSVTDACDDNAILTPPQVKDLLKLGLFGIRQTQRIASEAETKRVWDPEAWETVGKKLTYSERFKGSVGLQKTCQKLSTSQIPTTSKRKAEASGDEAVDPPIVKRKKTRN</sequence>
<comment type="subcellular location">
    <subcellularLocation>
        <location evidence="1">Nucleus</location>
    </subcellularLocation>
</comment>
<feature type="region of interest" description="Disordered" evidence="3">
    <location>
        <begin position="41"/>
        <end position="61"/>
    </location>
</feature>
<feature type="compositionally biased region" description="Acidic residues" evidence="3">
    <location>
        <begin position="781"/>
        <end position="794"/>
    </location>
</feature>
<proteinExistence type="predicted"/>
<organism evidence="4 5">
    <name type="scientific">Mycena alexandri</name>
    <dbReference type="NCBI Taxonomy" id="1745969"/>
    <lineage>
        <taxon>Eukaryota</taxon>
        <taxon>Fungi</taxon>
        <taxon>Dikarya</taxon>
        <taxon>Basidiomycota</taxon>
        <taxon>Agaricomycotina</taxon>
        <taxon>Agaricomycetes</taxon>
        <taxon>Agaricomycetidae</taxon>
        <taxon>Agaricales</taxon>
        <taxon>Marasmiineae</taxon>
        <taxon>Mycenaceae</taxon>
        <taxon>Mycena</taxon>
    </lineage>
</organism>
<dbReference type="InterPro" id="IPR007015">
    <property type="entry name" value="DNA_pol_V/MYBBP1A"/>
</dbReference>
<feature type="compositionally biased region" description="Acidic residues" evidence="3">
    <location>
        <begin position="761"/>
        <end position="774"/>
    </location>
</feature>
<accession>A0AAD6TJU7</accession>
<dbReference type="Proteomes" id="UP001218188">
    <property type="component" value="Unassembled WGS sequence"/>
</dbReference>
<name>A0AAD6TJU7_9AGAR</name>
<dbReference type="GO" id="GO:0005730">
    <property type="term" value="C:nucleolus"/>
    <property type="evidence" value="ECO:0007669"/>
    <property type="project" value="InterPro"/>
</dbReference>
<evidence type="ECO:0000313" key="4">
    <source>
        <dbReference type="EMBL" id="KAJ7046635.1"/>
    </source>
</evidence>
<protein>
    <submittedName>
        <fullName evidence="4">DNA polymerase phi-domain-containing protein</fullName>
    </submittedName>
</protein>
<evidence type="ECO:0000256" key="3">
    <source>
        <dbReference type="SAM" id="MobiDB-lite"/>
    </source>
</evidence>
<dbReference type="EMBL" id="JARJCM010000002">
    <property type="protein sequence ID" value="KAJ7046635.1"/>
    <property type="molecule type" value="Genomic_DNA"/>
</dbReference>
<dbReference type="GO" id="GO:0000182">
    <property type="term" value="F:rDNA binding"/>
    <property type="evidence" value="ECO:0007669"/>
    <property type="project" value="TreeGrafter"/>
</dbReference>
<dbReference type="GO" id="GO:0006355">
    <property type="term" value="P:regulation of DNA-templated transcription"/>
    <property type="evidence" value="ECO:0007669"/>
    <property type="project" value="InterPro"/>
</dbReference>
<dbReference type="AlphaFoldDB" id="A0AAD6TJU7"/>
<feature type="region of interest" description="Disordered" evidence="3">
    <location>
        <begin position="752"/>
        <end position="794"/>
    </location>
</feature>
<feature type="compositionally biased region" description="Acidic residues" evidence="3">
    <location>
        <begin position="818"/>
        <end position="829"/>
    </location>
</feature>
<evidence type="ECO:0000313" key="5">
    <source>
        <dbReference type="Proteomes" id="UP001218188"/>
    </source>
</evidence>
<dbReference type="Pfam" id="PF04931">
    <property type="entry name" value="DNA_pol_phi"/>
    <property type="match status" value="1"/>
</dbReference>